<dbReference type="RefSeq" id="WP_085274718.1">
    <property type="nucleotide sequence ID" value="NZ_FXAG01000002.1"/>
</dbReference>
<feature type="chain" id="PRO_5012802894" evidence="1">
    <location>
        <begin position="24"/>
        <end position="144"/>
    </location>
</feature>
<accession>A0A1Y6B816</accession>
<evidence type="ECO:0000313" key="4">
    <source>
        <dbReference type="Proteomes" id="UP000192920"/>
    </source>
</evidence>
<keyword evidence="4" id="KW-1185">Reference proteome</keyword>
<organism evidence="3 4">
    <name type="scientific">Pseudogulbenkiania subflava DSM 22618</name>
    <dbReference type="NCBI Taxonomy" id="1123014"/>
    <lineage>
        <taxon>Bacteria</taxon>
        <taxon>Pseudomonadati</taxon>
        <taxon>Pseudomonadota</taxon>
        <taxon>Betaproteobacteria</taxon>
        <taxon>Neisseriales</taxon>
        <taxon>Chromobacteriaceae</taxon>
        <taxon>Pseudogulbenkiania</taxon>
    </lineage>
</organism>
<reference evidence="4" key="1">
    <citation type="submission" date="2017-04" db="EMBL/GenBank/DDBJ databases">
        <authorList>
            <person name="Varghese N."/>
            <person name="Submissions S."/>
        </authorList>
    </citation>
    <scope>NUCLEOTIDE SEQUENCE [LARGE SCALE GENOMIC DNA]</scope>
    <source>
        <strain evidence="4">DSM 22618</strain>
    </source>
</reference>
<protein>
    <submittedName>
        <fullName evidence="3">Uncharacterized conserved protein, DUF2147 family</fullName>
    </submittedName>
</protein>
<dbReference type="PANTHER" id="PTHR36919">
    <property type="entry name" value="BLR1215 PROTEIN"/>
    <property type="match status" value="1"/>
</dbReference>
<feature type="signal peptide" evidence="1">
    <location>
        <begin position="1"/>
        <end position="23"/>
    </location>
</feature>
<name>A0A1Y6B816_9NEIS</name>
<sequence>MKHLAKLALLALAGGMLAQSALAQSAAGTWKTIDDETKQAKALVQISEGADGQLSGKIIKLFNKPDAVCEKCDGANKGKPVNGLTIVWGLKKDGEAWNGGEILDPKSGKVYSAKMKLVDGGNRLEVRGFLGVSLLGRTQVWERQ</sequence>
<dbReference type="STRING" id="1123014.SAMN02745746_00329"/>
<feature type="domain" description="DUF2147" evidence="2">
    <location>
        <begin position="28"/>
        <end position="143"/>
    </location>
</feature>
<evidence type="ECO:0000256" key="1">
    <source>
        <dbReference type="SAM" id="SignalP"/>
    </source>
</evidence>
<evidence type="ECO:0000259" key="2">
    <source>
        <dbReference type="Pfam" id="PF09917"/>
    </source>
</evidence>
<dbReference type="Proteomes" id="UP000192920">
    <property type="component" value="Unassembled WGS sequence"/>
</dbReference>
<dbReference type="AlphaFoldDB" id="A0A1Y6B816"/>
<dbReference type="Pfam" id="PF09917">
    <property type="entry name" value="DUF2147"/>
    <property type="match status" value="1"/>
</dbReference>
<dbReference type="InterPro" id="IPR019223">
    <property type="entry name" value="DUF2147"/>
</dbReference>
<evidence type="ECO:0000313" key="3">
    <source>
        <dbReference type="EMBL" id="SME96167.1"/>
    </source>
</evidence>
<proteinExistence type="predicted"/>
<dbReference type="PANTHER" id="PTHR36919:SF3">
    <property type="entry name" value="BLL5882 PROTEIN"/>
    <property type="match status" value="1"/>
</dbReference>
<gene>
    <name evidence="3" type="ORF">SAMN02745746_00329</name>
</gene>
<dbReference type="Gene3D" id="2.40.128.520">
    <property type="match status" value="1"/>
</dbReference>
<keyword evidence="1" id="KW-0732">Signal</keyword>
<dbReference type="EMBL" id="FXAG01000002">
    <property type="protein sequence ID" value="SME96167.1"/>
    <property type="molecule type" value="Genomic_DNA"/>
</dbReference>